<keyword evidence="5" id="KW-0201">Cytochrome c-type biogenesis</keyword>
<dbReference type="EMBL" id="VBAP01000044">
    <property type="protein sequence ID" value="TMI75297.1"/>
    <property type="molecule type" value="Genomic_DNA"/>
</dbReference>
<evidence type="ECO:0000256" key="2">
    <source>
        <dbReference type="ARBA" id="ARBA00005840"/>
    </source>
</evidence>
<keyword evidence="4 8" id="KW-0812">Transmembrane</keyword>
<feature type="transmembrane region" description="Helical" evidence="8">
    <location>
        <begin position="73"/>
        <end position="97"/>
    </location>
</feature>
<dbReference type="GO" id="GO:0015232">
    <property type="term" value="F:heme transmembrane transporter activity"/>
    <property type="evidence" value="ECO:0007669"/>
    <property type="project" value="InterPro"/>
</dbReference>
<dbReference type="InterPro" id="IPR045062">
    <property type="entry name" value="Cyt_c_biogenesis_CcsA/CcmC"/>
</dbReference>
<evidence type="ECO:0000256" key="5">
    <source>
        <dbReference type="ARBA" id="ARBA00022748"/>
    </source>
</evidence>
<evidence type="ECO:0000256" key="3">
    <source>
        <dbReference type="ARBA" id="ARBA00016463"/>
    </source>
</evidence>
<accession>A0A537IVL4</accession>
<evidence type="ECO:0000256" key="7">
    <source>
        <dbReference type="ARBA" id="ARBA00023136"/>
    </source>
</evidence>
<gene>
    <name evidence="11" type="ORF">E6H05_06645</name>
</gene>
<keyword evidence="6 8" id="KW-1133">Transmembrane helix</keyword>
<proteinExistence type="inferred from homology"/>
<dbReference type="AlphaFoldDB" id="A0A537IVL4"/>
<evidence type="ECO:0000256" key="6">
    <source>
        <dbReference type="ARBA" id="ARBA00022989"/>
    </source>
</evidence>
<evidence type="ECO:0000256" key="9">
    <source>
        <dbReference type="SAM" id="SignalP"/>
    </source>
</evidence>
<dbReference type="GO" id="GO:0020037">
    <property type="term" value="F:heme binding"/>
    <property type="evidence" value="ECO:0007669"/>
    <property type="project" value="InterPro"/>
</dbReference>
<dbReference type="NCBIfam" id="TIGR01191">
    <property type="entry name" value="ccmC"/>
    <property type="match status" value="1"/>
</dbReference>
<feature type="signal peptide" evidence="9">
    <location>
        <begin position="1"/>
        <end position="25"/>
    </location>
</feature>
<evidence type="ECO:0000256" key="4">
    <source>
        <dbReference type="ARBA" id="ARBA00022692"/>
    </source>
</evidence>
<dbReference type="GO" id="GO:0017004">
    <property type="term" value="P:cytochrome complex assembly"/>
    <property type="evidence" value="ECO:0007669"/>
    <property type="project" value="UniProtKB-KW"/>
</dbReference>
<dbReference type="Pfam" id="PF01578">
    <property type="entry name" value="Cytochrom_C_asm"/>
    <property type="match status" value="1"/>
</dbReference>
<dbReference type="PANTHER" id="PTHR30071">
    <property type="entry name" value="HEME EXPORTER PROTEIN C"/>
    <property type="match status" value="1"/>
</dbReference>
<comment type="caution">
    <text evidence="11">The sequence shown here is derived from an EMBL/GenBank/DDBJ whole genome shotgun (WGS) entry which is preliminary data.</text>
</comment>
<dbReference type="InterPro" id="IPR002541">
    <property type="entry name" value="Cyt_c_assembly"/>
</dbReference>
<feature type="transmembrane region" description="Helical" evidence="8">
    <location>
        <begin position="48"/>
        <end position="66"/>
    </location>
</feature>
<evidence type="ECO:0000256" key="1">
    <source>
        <dbReference type="ARBA" id="ARBA00004141"/>
    </source>
</evidence>
<dbReference type="InterPro" id="IPR003557">
    <property type="entry name" value="Cyt_c_biogenesis_CcmC"/>
</dbReference>
<evidence type="ECO:0000313" key="11">
    <source>
        <dbReference type="EMBL" id="TMI75297.1"/>
    </source>
</evidence>
<dbReference type="Proteomes" id="UP000318834">
    <property type="component" value="Unassembled WGS sequence"/>
</dbReference>
<keyword evidence="7 8" id="KW-0472">Membrane</keyword>
<evidence type="ECO:0000259" key="10">
    <source>
        <dbReference type="Pfam" id="PF01578"/>
    </source>
</evidence>
<dbReference type="PRINTS" id="PR01386">
    <property type="entry name" value="CCMCBIOGNSIS"/>
</dbReference>
<sequence length="216" mass="23580">MKAQTALGAAAVLLLATAVYTSLLASPPDAFQGEYVRIMYAHVPNAGVAYLAFAITFVTSVLYVWKRRPDYDYIALSATELGVLFTGLALVTGSIWGRPVWGTWWTWDARLVTTAVLFLIYSGALLVRGLSDDPQRGARLAAVIAIIGFLDVPVIHYSVVWFRTLHQPASIAPGSLKIAPPMLVALMLSLLAFTVLFAYLLRLRTRLARLEAGVEL</sequence>
<feature type="transmembrane region" description="Helical" evidence="8">
    <location>
        <begin position="182"/>
        <end position="201"/>
    </location>
</feature>
<reference evidence="11 12" key="1">
    <citation type="journal article" date="2019" name="Nat. Microbiol.">
        <title>Mediterranean grassland soil C-N compound turnover is dependent on rainfall and depth, and is mediated by genomically divergent microorganisms.</title>
        <authorList>
            <person name="Diamond S."/>
            <person name="Andeer P.F."/>
            <person name="Li Z."/>
            <person name="Crits-Christoph A."/>
            <person name="Burstein D."/>
            <person name="Anantharaman K."/>
            <person name="Lane K.R."/>
            <person name="Thomas B.C."/>
            <person name="Pan C."/>
            <person name="Northen T.R."/>
            <person name="Banfield J.F."/>
        </authorList>
    </citation>
    <scope>NUCLEOTIDE SEQUENCE [LARGE SCALE GENOMIC DNA]</scope>
    <source>
        <strain evidence="11">NP_8</strain>
    </source>
</reference>
<feature type="domain" description="Cytochrome c assembly protein" evidence="10">
    <location>
        <begin position="9"/>
        <end position="166"/>
    </location>
</feature>
<feature type="transmembrane region" description="Helical" evidence="8">
    <location>
        <begin position="140"/>
        <end position="162"/>
    </location>
</feature>
<evidence type="ECO:0000313" key="12">
    <source>
        <dbReference type="Proteomes" id="UP000318834"/>
    </source>
</evidence>
<comment type="similarity">
    <text evidence="2">Belongs to the CcmC/CycZ/HelC family.</text>
</comment>
<feature type="chain" id="PRO_5021817433" description="Heme exporter protein C" evidence="9">
    <location>
        <begin position="26"/>
        <end position="216"/>
    </location>
</feature>
<evidence type="ECO:0000256" key="8">
    <source>
        <dbReference type="SAM" id="Phobius"/>
    </source>
</evidence>
<name>A0A537IVL4_9BACT</name>
<protein>
    <recommendedName>
        <fullName evidence="3">Heme exporter protein C</fullName>
    </recommendedName>
</protein>
<dbReference type="PANTHER" id="PTHR30071:SF1">
    <property type="entry name" value="CYTOCHROME B_B6 PROTEIN-RELATED"/>
    <property type="match status" value="1"/>
</dbReference>
<feature type="transmembrane region" description="Helical" evidence="8">
    <location>
        <begin position="109"/>
        <end position="128"/>
    </location>
</feature>
<keyword evidence="9" id="KW-0732">Signal</keyword>
<comment type="subcellular location">
    <subcellularLocation>
        <location evidence="1">Membrane</location>
        <topology evidence="1">Multi-pass membrane protein</topology>
    </subcellularLocation>
</comment>
<dbReference type="GO" id="GO:0005886">
    <property type="term" value="C:plasma membrane"/>
    <property type="evidence" value="ECO:0007669"/>
    <property type="project" value="TreeGrafter"/>
</dbReference>
<organism evidence="11 12">
    <name type="scientific">Candidatus Segetimicrobium genomatis</name>
    <dbReference type="NCBI Taxonomy" id="2569760"/>
    <lineage>
        <taxon>Bacteria</taxon>
        <taxon>Bacillati</taxon>
        <taxon>Candidatus Sysuimicrobiota</taxon>
        <taxon>Candidatus Sysuimicrobiia</taxon>
        <taxon>Candidatus Sysuimicrobiales</taxon>
        <taxon>Candidatus Segetimicrobiaceae</taxon>
        <taxon>Candidatus Segetimicrobium</taxon>
    </lineage>
</organism>